<reference evidence="1 2" key="1">
    <citation type="submission" date="2015-06" db="EMBL/GenBank/DDBJ databases">
        <title>Genome sequence of Pseudoalteromonas aliena.</title>
        <authorList>
            <person name="Xie B.-B."/>
            <person name="Rong J.-C."/>
            <person name="Qin Q.-L."/>
            <person name="Zhang Y.-Z."/>
        </authorList>
    </citation>
    <scope>NUCLEOTIDE SEQUENCE [LARGE SCALE GENOMIC DNA]</scope>
    <source>
        <strain evidence="1 2">SW19</strain>
    </source>
</reference>
<evidence type="ECO:0000313" key="1">
    <source>
        <dbReference type="EMBL" id="MBE0360761.1"/>
    </source>
</evidence>
<protein>
    <submittedName>
        <fullName evidence="1">Uncharacterized protein</fullName>
    </submittedName>
</protein>
<proteinExistence type="predicted"/>
<gene>
    <name evidence="1" type="ORF">PALI_a2805</name>
</gene>
<evidence type="ECO:0000313" key="2">
    <source>
        <dbReference type="Proteomes" id="UP000648482"/>
    </source>
</evidence>
<comment type="caution">
    <text evidence="1">The sequence shown here is derived from an EMBL/GenBank/DDBJ whole genome shotgun (WGS) entry which is preliminary data.</text>
</comment>
<sequence>MLKITDIRTAIFRYFCLAIELFYYRYNRASIGVKLKRKLQIQKSRD</sequence>
<accession>A0ABR9E4I9</accession>
<name>A0ABR9E4I9_9GAMM</name>
<organism evidence="1 2">
    <name type="scientific">Pseudoalteromonas aliena SW19</name>
    <dbReference type="NCBI Taxonomy" id="1314866"/>
    <lineage>
        <taxon>Bacteria</taxon>
        <taxon>Pseudomonadati</taxon>
        <taxon>Pseudomonadota</taxon>
        <taxon>Gammaproteobacteria</taxon>
        <taxon>Alteromonadales</taxon>
        <taxon>Pseudoalteromonadaceae</taxon>
        <taxon>Pseudoalteromonas</taxon>
    </lineage>
</organism>
<dbReference type="EMBL" id="AQGU01000027">
    <property type="protein sequence ID" value="MBE0360761.1"/>
    <property type="molecule type" value="Genomic_DNA"/>
</dbReference>
<keyword evidence="2" id="KW-1185">Reference proteome</keyword>
<dbReference type="Proteomes" id="UP000648482">
    <property type="component" value="Unassembled WGS sequence"/>
</dbReference>